<accession>A0A2T2XE80</accession>
<evidence type="ECO:0000313" key="1">
    <source>
        <dbReference type="EMBL" id="PSR32777.1"/>
    </source>
</evidence>
<sequence>MTANVPRRGYIGERNHRGRWPFGRLILRIAGLCREEMGKLKRNGCSLQGMRLAERLSVSPVSESRAGPDLGCQRLICNAKVQEDRYYRRFQRHMVGTVGMEVAVDQQYRRFITERTAFLRQVPSQILCDGAVKFRQAYQRFFKKLGGRPKLKKKSGRQAVWLTQELFQFLPVTDAVTGYHLPVGTATCPVGKIPYTAHRPRYPPRFILS</sequence>
<comment type="caution">
    <text evidence="1">The sequence shown here is derived from an EMBL/GenBank/DDBJ whole genome shotgun (WGS) entry which is preliminary data.</text>
</comment>
<evidence type="ECO:0000313" key="2">
    <source>
        <dbReference type="Proteomes" id="UP000242972"/>
    </source>
</evidence>
<organism evidence="1 2">
    <name type="scientific">Sulfobacillus benefaciens</name>
    <dbReference type="NCBI Taxonomy" id="453960"/>
    <lineage>
        <taxon>Bacteria</taxon>
        <taxon>Bacillati</taxon>
        <taxon>Bacillota</taxon>
        <taxon>Clostridia</taxon>
        <taxon>Eubacteriales</taxon>
        <taxon>Clostridiales Family XVII. Incertae Sedis</taxon>
        <taxon>Sulfobacillus</taxon>
    </lineage>
</organism>
<dbReference type="AlphaFoldDB" id="A0A2T2XE80"/>
<dbReference type="EMBL" id="PXYW01000032">
    <property type="protein sequence ID" value="PSR32777.1"/>
    <property type="molecule type" value="Genomic_DNA"/>
</dbReference>
<name>A0A2T2XE80_9FIRM</name>
<gene>
    <name evidence="1" type="ORF">C7B46_12815</name>
</gene>
<protein>
    <submittedName>
        <fullName evidence="1">Uncharacterized protein</fullName>
    </submittedName>
</protein>
<dbReference type="Proteomes" id="UP000242972">
    <property type="component" value="Unassembled WGS sequence"/>
</dbReference>
<reference evidence="1 2" key="1">
    <citation type="journal article" date="2014" name="BMC Genomics">
        <title>Comparison of environmental and isolate Sulfobacillus genomes reveals diverse carbon, sulfur, nitrogen, and hydrogen metabolisms.</title>
        <authorList>
            <person name="Justice N.B."/>
            <person name="Norman A."/>
            <person name="Brown C.T."/>
            <person name="Singh A."/>
            <person name="Thomas B.C."/>
            <person name="Banfield J.F."/>
        </authorList>
    </citation>
    <scope>NUCLEOTIDE SEQUENCE [LARGE SCALE GENOMIC DNA]</scope>
    <source>
        <strain evidence="1">AMDSBA4</strain>
    </source>
</reference>
<proteinExistence type="predicted"/>